<evidence type="ECO:0000256" key="6">
    <source>
        <dbReference type="SAM" id="MobiDB-lite"/>
    </source>
</evidence>
<dbReference type="EMBL" id="FWFZ01000003">
    <property type="protein sequence ID" value="SLN27189.1"/>
    <property type="molecule type" value="Genomic_DNA"/>
</dbReference>
<dbReference type="GO" id="GO:0018822">
    <property type="term" value="F:nitrile hydratase activity"/>
    <property type="evidence" value="ECO:0007669"/>
    <property type="project" value="UniProtKB-EC"/>
</dbReference>
<dbReference type="GO" id="GO:0046914">
    <property type="term" value="F:transition metal ion binding"/>
    <property type="evidence" value="ECO:0007669"/>
    <property type="project" value="InterPro"/>
</dbReference>
<comment type="catalytic activity">
    <reaction evidence="4 5">
        <text>an aliphatic primary amide = an aliphatic nitrile + H2O</text>
        <dbReference type="Rhea" id="RHEA:12673"/>
        <dbReference type="ChEBI" id="CHEBI:15377"/>
        <dbReference type="ChEBI" id="CHEBI:65285"/>
        <dbReference type="ChEBI" id="CHEBI:80291"/>
        <dbReference type="EC" id="4.2.1.84"/>
    </reaction>
</comment>
<dbReference type="OrthoDB" id="3478924at2"/>
<dbReference type="InterPro" id="IPR042262">
    <property type="entry name" value="CN_hydtase_beta_C"/>
</dbReference>
<dbReference type="InterPro" id="IPR008990">
    <property type="entry name" value="Elect_transpt_acc-like_dom_sf"/>
</dbReference>
<dbReference type="InterPro" id="IPR049054">
    <property type="entry name" value="CN_hydtase_beta-like_N"/>
</dbReference>
<dbReference type="RefSeq" id="WP_085877781.1">
    <property type="nucleotide sequence ID" value="NZ_FWFZ01000003.1"/>
</dbReference>
<evidence type="ECO:0000256" key="5">
    <source>
        <dbReference type="PIRNR" id="PIRNR001427"/>
    </source>
</evidence>
<evidence type="ECO:0000259" key="7">
    <source>
        <dbReference type="Pfam" id="PF02211"/>
    </source>
</evidence>
<dbReference type="Proteomes" id="UP000193900">
    <property type="component" value="Unassembled WGS sequence"/>
</dbReference>
<dbReference type="Gene3D" id="1.10.472.20">
    <property type="entry name" value="Nitrile hydratase, beta subunit"/>
    <property type="match status" value="1"/>
</dbReference>
<gene>
    <name evidence="9" type="ORF">ROA7023_00863</name>
</gene>
<feature type="domain" description="Nitrile hydratase beta subunit" evidence="7">
    <location>
        <begin position="129"/>
        <end position="217"/>
    </location>
</feature>
<sequence>MDGPHDLGGKEGFGPIDVTSPPFRHEWERRQWALSKTSDKGAMGGSIDAWRHTLELLPPAVYHAVPYFEKWCIQSLCVLVRDGGVSLDEVVRAADATPEGPGTARIWSVEDAVEAVRANEAFFDADPGEPPAFEVGERVRTLRHGSPGHTRLPAYARGAVGTVTAHHGGHIYADLSAEGLEEGRHLYTVAFTAPELWGGTADPRDTVLLDLWEPYLVPA</sequence>
<evidence type="ECO:0000256" key="4">
    <source>
        <dbReference type="ARBA" id="ARBA00044877"/>
    </source>
</evidence>
<name>A0A1Y5RWH5_9RHOB</name>
<dbReference type="Pfam" id="PF02211">
    <property type="entry name" value="NHase_beta_C"/>
    <property type="match status" value="1"/>
</dbReference>
<evidence type="ECO:0000313" key="9">
    <source>
        <dbReference type="EMBL" id="SLN27189.1"/>
    </source>
</evidence>
<dbReference type="Gene3D" id="2.30.30.50">
    <property type="match status" value="1"/>
</dbReference>
<feature type="region of interest" description="Disordered" evidence="6">
    <location>
        <begin position="1"/>
        <end position="20"/>
    </location>
</feature>
<dbReference type="InterPro" id="IPR024690">
    <property type="entry name" value="CN_hydtase_beta_dom_C"/>
</dbReference>
<keyword evidence="10" id="KW-1185">Reference proteome</keyword>
<evidence type="ECO:0000256" key="2">
    <source>
        <dbReference type="ARBA" id="ARBA00009098"/>
    </source>
</evidence>
<dbReference type="SUPFAM" id="SSF50090">
    <property type="entry name" value="Electron transport accessory proteins"/>
    <property type="match status" value="1"/>
</dbReference>
<protein>
    <recommendedName>
        <fullName evidence="5">Nitrile hydratase subunit beta</fullName>
        <shortName evidence="5">NHase</shortName>
        <ecNumber evidence="5">4.2.1.84</ecNumber>
    </recommendedName>
</protein>
<dbReference type="Pfam" id="PF21006">
    <property type="entry name" value="NHase_beta_N"/>
    <property type="match status" value="1"/>
</dbReference>
<dbReference type="PIRSF" id="PIRSF001427">
    <property type="entry name" value="NHase_beta"/>
    <property type="match status" value="1"/>
</dbReference>
<comment type="function">
    <text evidence="1 5">NHase catalyzes the hydration of various nitrile compounds to the corresponding amides.</text>
</comment>
<organism evidence="9 10">
    <name type="scientific">Roseisalinus antarcticus</name>
    <dbReference type="NCBI Taxonomy" id="254357"/>
    <lineage>
        <taxon>Bacteria</taxon>
        <taxon>Pseudomonadati</taxon>
        <taxon>Pseudomonadota</taxon>
        <taxon>Alphaproteobacteria</taxon>
        <taxon>Rhodobacterales</taxon>
        <taxon>Roseobacteraceae</taxon>
        <taxon>Roseisalinus</taxon>
    </lineage>
</organism>
<keyword evidence="3 5" id="KW-0456">Lyase</keyword>
<dbReference type="NCBIfam" id="TIGR03888">
    <property type="entry name" value="nitrile_beta"/>
    <property type="match status" value="1"/>
</dbReference>
<dbReference type="AlphaFoldDB" id="A0A1Y5RWH5"/>
<accession>A0A1Y5RWH5</accession>
<evidence type="ECO:0000259" key="8">
    <source>
        <dbReference type="Pfam" id="PF21006"/>
    </source>
</evidence>
<comment type="similarity">
    <text evidence="2 5">Belongs to the nitrile hydratase subunit beta family.</text>
</comment>
<dbReference type="EC" id="4.2.1.84" evidence="5"/>
<dbReference type="InterPro" id="IPR003168">
    <property type="entry name" value="Nitrile_hydratase_bsu"/>
</dbReference>
<evidence type="ECO:0000313" key="10">
    <source>
        <dbReference type="Proteomes" id="UP000193900"/>
    </source>
</evidence>
<reference evidence="9 10" key="1">
    <citation type="submission" date="2017-03" db="EMBL/GenBank/DDBJ databases">
        <authorList>
            <person name="Afonso C.L."/>
            <person name="Miller P.J."/>
            <person name="Scott M.A."/>
            <person name="Spackman E."/>
            <person name="Goraichik I."/>
            <person name="Dimitrov K.M."/>
            <person name="Suarez D.L."/>
            <person name="Swayne D.E."/>
        </authorList>
    </citation>
    <scope>NUCLEOTIDE SEQUENCE [LARGE SCALE GENOMIC DNA]</scope>
    <source>
        <strain evidence="9 10">CECT 7023</strain>
    </source>
</reference>
<evidence type="ECO:0000256" key="3">
    <source>
        <dbReference type="ARBA" id="ARBA00023239"/>
    </source>
</evidence>
<proteinExistence type="inferred from homology"/>
<feature type="domain" description="Nitrile hydratase beta subunit-like N-terminal" evidence="8">
    <location>
        <begin position="1"/>
        <end position="100"/>
    </location>
</feature>
<evidence type="ECO:0000256" key="1">
    <source>
        <dbReference type="ARBA" id="ARBA00004042"/>
    </source>
</evidence>